<name>A0A1R0H2M2_9FUNG</name>
<comment type="caution">
    <text evidence="2">The sequence shown here is derived from an EMBL/GenBank/DDBJ whole genome shotgun (WGS) entry which is preliminary data.</text>
</comment>
<dbReference type="AlphaFoldDB" id="A0A1R0H2M2"/>
<gene>
    <name evidence="2" type="ORF">AYI68_g2503</name>
</gene>
<reference evidence="2 3" key="1">
    <citation type="journal article" date="2016" name="Mol. Biol. Evol.">
        <title>Genome-Wide Survey of Gut Fungi (Harpellales) Reveals the First Horizontally Transferred Ubiquitin Gene from a Mosquito Host.</title>
        <authorList>
            <person name="Wang Y."/>
            <person name="White M.M."/>
            <person name="Kvist S."/>
            <person name="Moncalvo J.M."/>
        </authorList>
    </citation>
    <scope>NUCLEOTIDE SEQUENCE [LARGE SCALE GENOMIC DNA]</scope>
    <source>
        <strain evidence="2 3">ALG-7-W6</strain>
    </source>
</reference>
<feature type="compositionally biased region" description="Low complexity" evidence="1">
    <location>
        <begin position="406"/>
        <end position="420"/>
    </location>
</feature>
<sequence length="732" mass="81675">MSKFRMNSTRRQNNLPIKKSDIKIFRQNPAVPNNIINPEAGTGTHTDLILLRLNSYSGIILEYIDFFSRMAAAEHDLSLIYARMSEAFSLPSPDSSFSLANCPYHSLLPPSKNGLIDIRNQLLEYQQHGLVAPHNEFAIFLSSTILPSLNDLYNSNSKIIETYKIEIGSFSGRLVSIHAQLVKECSQLVRIHESVSKNLVYSKSDVDPFLQAQKIKYLQQEMYSVRSKLTRVSYHQKNIVQTHEINLIIKLKSIMRSFYDRQVSLSSSYLNNANAGLKNLDQVNELSEVSHFTKKFSRILGDEFESPHLPNNLKRLYNKSTSAISESVFASRNSSDILYSQCKSSLPLSSNLKDSESPNSVLQKKTFISKKSSSRNSISYGFPMPNNGPPEKKIYLKSSFTHSNQSSKNITNSPKNTNSKNSEKSHRYSQSINDSSIYANSYGQVDNSKLSYNFGVFDNRDLNDNFGLFESNKLNGNFGLVDISKLGNSFRLVDNYKISFHGIMTLLEREYFIKKVKTEAFVVLTNSGYVHVYLTHKRTPKSTDVESISIEETNSVPRNGEFSPEFENADPTHAKRTEMDTDEDVANDTATDVHESVEGNSYGSSGIMAMVPRVSSVATSVTGSRDTGSPSNCKSRENCIVPDIDHIDEGFNSIANDSIPSLGKSINTQYTTTVPIDSSANATLVTSSSSENLSTESGTDKELLKQYDLSAPMYSFFLLKTSVNTVGADGEQ</sequence>
<dbReference type="Proteomes" id="UP000187455">
    <property type="component" value="Unassembled WGS sequence"/>
</dbReference>
<keyword evidence="3" id="KW-1185">Reference proteome</keyword>
<feature type="region of interest" description="Disordered" evidence="1">
    <location>
        <begin position="403"/>
        <end position="427"/>
    </location>
</feature>
<protein>
    <submittedName>
        <fullName evidence="2">Uncharacterized protein</fullName>
    </submittedName>
</protein>
<feature type="region of interest" description="Disordered" evidence="1">
    <location>
        <begin position="349"/>
        <end position="368"/>
    </location>
</feature>
<dbReference type="STRING" id="133383.A0A1R0H2M2"/>
<dbReference type="OrthoDB" id="5598057at2759"/>
<feature type="compositionally biased region" description="Polar residues" evidence="1">
    <location>
        <begin position="349"/>
        <end position="363"/>
    </location>
</feature>
<evidence type="ECO:0000313" key="3">
    <source>
        <dbReference type="Proteomes" id="UP000187455"/>
    </source>
</evidence>
<accession>A0A1R0H2M2</accession>
<proteinExistence type="predicted"/>
<dbReference type="EMBL" id="LSSL01000947">
    <property type="protein sequence ID" value="OLY83358.1"/>
    <property type="molecule type" value="Genomic_DNA"/>
</dbReference>
<evidence type="ECO:0000256" key="1">
    <source>
        <dbReference type="SAM" id="MobiDB-lite"/>
    </source>
</evidence>
<organism evidence="2 3">
    <name type="scientific">Smittium mucronatum</name>
    <dbReference type="NCBI Taxonomy" id="133383"/>
    <lineage>
        <taxon>Eukaryota</taxon>
        <taxon>Fungi</taxon>
        <taxon>Fungi incertae sedis</taxon>
        <taxon>Zoopagomycota</taxon>
        <taxon>Kickxellomycotina</taxon>
        <taxon>Harpellomycetes</taxon>
        <taxon>Harpellales</taxon>
        <taxon>Legeriomycetaceae</taxon>
        <taxon>Smittium</taxon>
    </lineage>
</organism>
<evidence type="ECO:0000313" key="2">
    <source>
        <dbReference type="EMBL" id="OLY83358.1"/>
    </source>
</evidence>